<dbReference type="AlphaFoldDB" id="L0RAW2"/>
<keyword evidence="2" id="KW-1185">Reference proteome</keyword>
<organism evidence="1 2">
    <name type="scientific">Maridesulfovibrio hydrothermalis AM13 = DSM 14728</name>
    <dbReference type="NCBI Taxonomy" id="1121451"/>
    <lineage>
        <taxon>Bacteria</taxon>
        <taxon>Pseudomonadati</taxon>
        <taxon>Thermodesulfobacteriota</taxon>
        <taxon>Desulfovibrionia</taxon>
        <taxon>Desulfovibrionales</taxon>
        <taxon>Desulfovibrionaceae</taxon>
        <taxon>Maridesulfovibrio</taxon>
    </lineage>
</organism>
<dbReference type="Proteomes" id="UP000010808">
    <property type="component" value="Chromosome"/>
</dbReference>
<name>L0RAW2_9BACT</name>
<reference evidence="1 2" key="1">
    <citation type="submission" date="2012-10" db="EMBL/GenBank/DDBJ databases">
        <authorList>
            <person name="Genoscope - CEA"/>
        </authorList>
    </citation>
    <scope>NUCLEOTIDE SEQUENCE [LARGE SCALE GENOMIC DNA]</scope>
    <source>
        <strain evidence="2">AM13 / DSM 14728</strain>
    </source>
</reference>
<gene>
    <name evidence="1" type="ORF">DESAM_20429</name>
</gene>
<evidence type="ECO:0000313" key="2">
    <source>
        <dbReference type="Proteomes" id="UP000010808"/>
    </source>
</evidence>
<dbReference type="EMBL" id="FO203522">
    <property type="protein sequence ID" value="CCO22716.1"/>
    <property type="molecule type" value="Genomic_DNA"/>
</dbReference>
<proteinExistence type="predicted"/>
<evidence type="ECO:0000313" key="1">
    <source>
        <dbReference type="EMBL" id="CCO22716.1"/>
    </source>
</evidence>
<protein>
    <submittedName>
        <fullName evidence="1">Uncharacterized protein</fullName>
    </submittedName>
</protein>
<sequence length="96" mass="10977">MHVLEPVCFCTNKPAPLSANSGIIECLLRIILSKNSSKFECTMKTVCCFLSSVSQWINKFQKKFTESKTYAIIDGLIYKNTHKKRMELACVVLKHF</sequence>
<accession>L0RAW2</accession>
<dbReference type="HOGENOM" id="CLU_2355160_0_0_7"/>
<dbReference type="KEGG" id="dhy:DESAM_20429"/>